<dbReference type="CDD" id="cd04301">
    <property type="entry name" value="NAT_SF"/>
    <property type="match status" value="1"/>
</dbReference>
<proteinExistence type="predicted"/>
<dbReference type="HOGENOM" id="CLU_091684_0_0_6"/>
<reference evidence="2 3" key="1">
    <citation type="journal article" date="2006" name="Genome Biol.">
        <title>Genomic analysis reveals that Pseudomonas aeruginosa virulence is combinatorial.</title>
        <authorList>
            <person name="Lee D.G."/>
            <person name="Urbach J.M."/>
            <person name="Wu G."/>
            <person name="Liberati N.T."/>
            <person name="Feinbaum R.L."/>
            <person name="Miyata S."/>
            <person name="Diggins L.T."/>
            <person name="He J."/>
            <person name="Saucier M."/>
            <person name="Deziel E."/>
            <person name="Friedman L."/>
            <person name="Li L."/>
            <person name="Grills G."/>
            <person name="Montgomery K."/>
            <person name="Kucherlapati R."/>
            <person name="Rahme L.G."/>
            <person name="Ausubel F.M."/>
        </authorList>
    </citation>
    <scope>NUCLEOTIDE SEQUENCE [LARGE SCALE GENOMIC DNA]</scope>
    <source>
        <strain evidence="2 3">UCBPP-PA14</strain>
    </source>
</reference>
<dbReference type="AlphaFoldDB" id="A0A0H2ZBN2"/>
<name>A0A0H2ZBN2_PSEAB</name>
<dbReference type="PROSITE" id="PS51186">
    <property type="entry name" value="GNAT"/>
    <property type="match status" value="1"/>
</dbReference>
<keyword evidence="2" id="KW-0808">Transferase</keyword>
<dbReference type="BioCyc" id="PAER208963:G1G74-2664-MONOMER"/>
<evidence type="ECO:0000313" key="3">
    <source>
        <dbReference type="Proteomes" id="UP000000653"/>
    </source>
</evidence>
<dbReference type="Gene3D" id="3.40.630.30">
    <property type="match status" value="1"/>
</dbReference>
<dbReference type="EMBL" id="CP000438">
    <property type="protein sequence ID" value="ABJ11724.1"/>
    <property type="molecule type" value="Genomic_DNA"/>
</dbReference>
<dbReference type="InterPro" id="IPR016181">
    <property type="entry name" value="Acyl_CoA_acyltransferase"/>
</dbReference>
<dbReference type="RefSeq" id="WP_003139068.1">
    <property type="nucleotide sequence ID" value="NC_008463.1"/>
</dbReference>
<dbReference type="KEGG" id="pau:PA14_31660"/>
<dbReference type="GO" id="GO:0016747">
    <property type="term" value="F:acyltransferase activity, transferring groups other than amino-acyl groups"/>
    <property type="evidence" value="ECO:0007669"/>
    <property type="project" value="InterPro"/>
</dbReference>
<dbReference type="SMR" id="A0A0H2ZBN2"/>
<sequence>MARPSARPIAVAKRACRCAGGRQGMRSMPDQVTDVRLLDDGYSREVRSLFYHAYRHEPTFAYLMDAQRAGYDQRVRACVREMVERHLGEELPAIGLFIDDRLVAAALITPPQRRLDITESWSWRLRMLFSVGLAATRRYLDYHRAVQACLPVGPHHQLPMLGVHPEYQGRQIGEQLLAAVQRWCAEDSASQGLVLDTGNARYLDFYQRHGYREIGEVTLGAVREHVLLHPGETPAAT</sequence>
<gene>
    <name evidence="2" type="ordered locus">PA14_31660</name>
</gene>
<dbReference type="Pfam" id="PF13508">
    <property type="entry name" value="Acetyltransf_7"/>
    <property type="match status" value="1"/>
</dbReference>
<accession>A0A0H2ZBN2</accession>
<protein>
    <submittedName>
        <fullName evidence="2">Putative acetyltransferase</fullName>
    </submittedName>
</protein>
<evidence type="ECO:0000313" key="2">
    <source>
        <dbReference type="EMBL" id="ABJ11724.1"/>
    </source>
</evidence>
<dbReference type="Proteomes" id="UP000000653">
    <property type="component" value="Chromosome"/>
</dbReference>
<dbReference type="InterPro" id="IPR000182">
    <property type="entry name" value="GNAT_dom"/>
</dbReference>
<feature type="domain" description="N-acetyltransferase" evidence="1">
    <location>
        <begin position="77"/>
        <end position="229"/>
    </location>
</feature>
<organism evidence="2 3">
    <name type="scientific">Pseudomonas aeruginosa (strain UCBPP-PA14)</name>
    <dbReference type="NCBI Taxonomy" id="208963"/>
    <lineage>
        <taxon>Bacteria</taxon>
        <taxon>Pseudomonadati</taxon>
        <taxon>Pseudomonadota</taxon>
        <taxon>Gammaproteobacteria</taxon>
        <taxon>Pseudomonadales</taxon>
        <taxon>Pseudomonadaceae</taxon>
        <taxon>Pseudomonas</taxon>
    </lineage>
</organism>
<dbReference type="FunFam" id="3.40.630.30:FF:000172">
    <property type="entry name" value="GNAT family acetyltransferase"/>
    <property type="match status" value="1"/>
</dbReference>
<dbReference type="SUPFAM" id="SSF55729">
    <property type="entry name" value="Acyl-CoA N-acyltransferases (Nat)"/>
    <property type="match status" value="1"/>
</dbReference>
<evidence type="ECO:0000259" key="1">
    <source>
        <dbReference type="PROSITE" id="PS51186"/>
    </source>
</evidence>